<dbReference type="PANTHER" id="PTHR47966:SF51">
    <property type="entry name" value="BETA-SITE APP-CLEAVING ENZYME, ISOFORM A-RELATED"/>
    <property type="match status" value="1"/>
</dbReference>
<proteinExistence type="inferred from homology"/>
<dbReference type="PROSITE" id="PS51767">
    <property type="entry name" value="PEPTIDASE_A1"/>
    <property type="match status" value="1"/>
</dbReference>
<keyword evidence="5" id="KW-1185">Reference proteome</keyword>
<evidence type="ECO:0000256" key="1">
    <source>
        <dbReference type="ARBA" id="ARBA00007447"/>
    </source>
</evidence>
<dbReference type="OrthoDB" id="771136at2759"/>
<dbReference type="AlphaFoldDB" id="A0A6A6US84"/>
<dbReference type="GO" id="GO:0000324">
    <property type="term" value="C:fungal-type vacuole"/>
    <property type="evidence" value="ECO:0007669"/>
    <property type="project" value="TreeGrafter"/>
</dbReference>
<feature type="signal peptide" evidence="2">
    <location>
        <begin position="1"/>
        <end position="18"/>
    </location>
</feature>
<dbReference type="CDD" id="cd05471">
    <property type="entry name" value="pepsin_like"/>
    <property type="match status" value="1"/>
</dbReference>
<evidence type="ECO:0000313" key="5">
    <source>
        <dbReference type="Proteomes" id="UP000799302"/>
    </source>
</evidence>
<feature type="domain" description="Peptidase A1" evidence="3">
    <location>
        <begin position="47"/>
        <end position="379"/>
    </location>
</feature>
<dbReference type="InterPro" id="IPR001461">
    <property type="entry name" value="Aspartic_peptidase_A1"/>
</dbReference>
<dbReference type="PANTHER" id="PTHR47966">
    <property type="entry name" value="BETA-SITE APP-CLEAVING ENZYME, ISOFORM A-RELATED"/>
    <property type="match status" value="1"/>
</dbReference>
<dbReference type="GO" id="GO:0006508">
    <property type="term" value="P:proteolysis"/>
    <property type="evidence" value="ECO:0007669"/>
    <property type="project" value="UniProtKB-KW"/>
</dbReference>
<evidence type="ECO:0000313" key="4">
    <source>
        <dbReference type="EMBL" id="KAF2674610.1"/>
    </source>
</evidence>
<keyword evidence="4" id="KW-0378">Hydrolase</keyword>
<dbReference type="InterPro" id="IPR033121">
    <property type="entry name" value="PEPTIDASE_A1"/>
</dbReference>
<comment type="similarity">
    <text evidence="1">Belongs to the peptidase A1 family.</text>
</comment>
<protein>
    <submittedName>
        <fullName evidence="4">Acid protease</fullName>
    </submittedName>
</protein>
<dbReference type="Pfam" id="PF00026">
    <property type="entry name" value="Asp"/>
    <property type="match status" value="1"/>
</dbReference>
<feature type="chain" id="PRO_5025468096" evidence="2">
    <location>
        <begin position="19"/>
        <end position="386"/>
    </location>
</feature>
<keyword evidence="2" id="KW-0732">Signal</keyword>
<gene>
    <name evidence="4" type="ORF">BT63DRAFT_435691</name>
</gene>
<dbReference type="SUPFAM" id="SSF50630">
    <property type="entry name" value="Acid proteases"/>
    <property type="match status" value="1"/>
</dbReference>
<organism evidence="4 5">
    <name type="scientific">Microthyrium microscopicum</name>
    <dbReference type="NCBI Taxonomy" id="703497"/>
    <lineage>
        <taxon>Eukaryota</taxon>
        <taxon>Fungi</taxon>
        <taxon>Dikarya</taxon>
        <taxon>Ascomycota</taxon>
        <taxon>Pezizomycotina</taxon>
        <taxon>Dothideomycetes</taxon>
        <taxon>Dothideomycetes incertae sedis</taxon>
        <taxon>Microthyriales</taxon>
        <taxon>Microthyriaceae</taxon>
        <taxon>Microthyrium</taxon>
    </lineage>
</organism>
<name>A0A6A6US84_9PEZI</name>
<dbReference type="InterPro" id="IPR034164">
    <property type="entry name" value="Pepsin-like_dom"/>
</dbReference>
<accession>A0A6A6US84</accession>
<dbReference type="Proteomes" id="UP000799302">
    <property type="component" value="Unassembled WGS sequence"/>
</dbReference>
<dbReference type="Gene3D" id="2.40.70.10">
    <property type="entry name" value="Acid Proteases"/>
    <property type="match status" value="2"/>
</dbReference>
<dbReference type="InterPro" id="IPR021109">
    <property type="entry name" value="Peptidase_aspartic_dom_sf"/>
</dbReference>
<evidence type="ECO:0000259" key="3">
    <source>
        <dbReference type="PROSITE" id="PS51767"/>
    </source>
</evidence>
<reference evidence="4" key="1">
    <citation type="journal article" date="2020" name="Stud. Mycol.">
        <title>101 Dothideomycetes genomes: a test case for predicting lifestyles and emergence of pathogens.</title>
        <authorList>
            <person name="Haridas S."/>
            <person name="Albert R."/>
            <person name="Binder M."/>
            <person name="Bloem J."/>
            <person name="Labutti K."/>
            <person name="Salamov A."/>
            <person name="Andreopoulos B."/>
            <person name="Baker S."/>
            <person name="Barry K."/>
            <person name="Bills G."/>
            <person name="Bluhm B."/>
            <person name="Cannon C."/>
            <person name="Castanera R."/>
            <person name="Culley D."/>
            <person name="Daum C."/>
            <person name="Ezra D."/>
            <person name="Gonzalez J."/>
            <person name="Henrissat B."/>
            <person name="Kuo A."/>
            <person name="Liang C."/>
            <person name="Lipzen A."/>
            <person name="Lutzoni F."/>
            <person name="Magnuson J."/>
            <person name="Mondo S."/>
            <person name="Nolan M."/>
            <person name="Ohm R."/>
            <person name="Pangilinan J."/>
            <person name="Park H.-J."/>
            <person name="Ramirez L."/>
            <person name="Alfaro M."/>
            <person name="Sun H."/>
            <person name="Tritt A."/>
            <person name="Yoshinaga Y."/>
            <person name="Zwiers L.-H."/>
            <person name="Turgeon B."/>
            <person name="Goodwin S."/>
            <person name="Spatafora J."/>
            <person name="Crous P."/>
            <person name="Grigoriev I."/>
        </authorList>
    </citation>
    <scope>NUCLEOTIDE SEQUENCE</scope>
    <source>
        <strain evidence="4">CBS 115976</strain>
    </source>
</reference>
<dbReference type="GO" id="GO:0004190">
    <property type="term" value="F:aspartic-type endopeptidase activity"/>
    <property type="evidence" value="ECO:0007669"/>
    <property type="project" value="InterPro"/>
</dbReference>
<dbReference type="EMBL" id="MU004230">
    <property type="protein sequence ID" value="KAF2674610.1"/>
    <property type="molecule type" value="Genomic_DNA"/>
</dbReference>
<sequence length="386" mass="42355">MTYATFLVTLGLLRLSEGLAIQATETLFDQSRLGVPVKDLKTAAGGYVIDFGLGTPSQNFVLRLDLGWNRLMLPSSQCKDTLCQEKGRHKFNEKASTTFLDSKFESVSQYSNTAFDGNLVKDIAQFGGYSIPGLEFLDATYLTTDGNFSTNIPGFDGVFGLAPFIPSSAGEGITSPLKRLVGNNSLAQNIFSLELPHGPQPASGNRAEGNLTFGISRFDPLDTAIIALPISDRSFRRNAWVLQANNISFGPHIIPPDYNEVELSLDRPGIILPIPYAQKINDMIKLPSSKTAPYVVNCEGRSDMPEFIMDVGTSLGLPMFFRLSAYEYTIESMAGDDNAARCESLFTESRLPYGIVLGSAVLEKYISVWDLDLRELRLKKLAMSQL</sequence>
<evidence type="ECO:0000256" key="2">
    <source>
        <dbReference type="SAM" id="SignalP"/>
    </source>
</evidence>
<keyword evidence="4" id="KW-0645">Protease</keyword>